<keyword evidence="1" id="KW-1003">Cell membrane</keyword>
<dbReference type="RefSeq" id="WP_155584301.1">
    <property type="nucleotide sequence ID" value="NZ_JBHSTH010000012.1"/>
</dbReference>
<dbReference type="Gene3D" id="3.90.550.10">
    <property type="entry name" value="Spore Coat Polysaccharide Biosynthesis Protein SpsA, Chain A"/>
    <property type="match status" value="1"/>
</dbReference>
<comment type="caution">
    <text evidence="3">The sequence shown here is derived from an EMBL/GenBank/DDBJ whole genome shotgun (WGS) entry which is preliminary data.</text>
</comment>
<dbReference type="AlphaFoldDB" id="A0A6I3WFS0"/>
<dbReference type="PANTHER" id="PTHR43685">
    <property type="entry name" value="GLYCOSYLTRANSFERASE"/>
    <property type="match status" value="1"/>
</dbReference>
<organism evidence="3 4">
    <name type="scientific">Pseudomonas spelaei</name>
    <dbReference type="NCBI Taxonomy" id="1055469"/>
    <lineage>
        <taxon>Bacteria</taxon>
        <taxon>Pseudomonadati</taxon>
        <taxon>Pseudomonadota</taxon>
        <taxon>Gammaproteobacteria</taxon>
        <taxon>Pseudomonadales</taxon>
        <taxon>Pseudomonadaceae</taxon>
        <taxon>Pseudomonas</taxon>
    </lineage>
</organism>
<proteinExistence type="predicted"/>
<dbReference type="Pfam" id="PF00535">
    <property type="entry name" value="Glycos_transf_2"/>
    <property type="match status" value="1"/>
</dbReference>
<gene>
    <name evidence="3" type="ORF">GNF76_17055</name>
</gene>
<reference evidence="3 4" key="1">
    <citation type="submission" date="2019-11" db="EMBL/GenBank/DDBJ databases">
        <title>Pseudomonas karstica sp. nov. and Pseudomonas spelaei sp. nov. from karst caves.</title>
        <authorList>
            <person name="Zeman M."/>
        </authorList>
    </citation>
    <scope>NUCLEOTIDE SEQUENCE [LARGE SCALE GENOMIC DNA]</scope>
    <source>
        <strain evidence="3 4">CCM 7893</strain>
    </source>
</reference>
<evidence type="ECO:0000313" key="4">
    <source>
        <dbReference type="Proteomes" id="UP000438196"/>
    </source>
</evidence>
<dbReference type="OrthoDB" id="9802649at2"/>
<dbReference type="PANTHER" id="PTHR43685:SF11">
    <property type="entry name" value="GLYCOSYLTRANSFERASE TAGX-RELATED"/>
    <property type="match status" value="1"/>
</dbReference>
<keyword evidence="1" id="KW-0472">Membrane</keyword>
<evidence type="ECO:0000259" key="2">
    <source>
        <dbReference type="Pfam" id="PF00535"/>
    </source>
</evidence>
<dbReference type="InterPro" id="IPR029044">
    <property type="entry name" value="Nucleotide-diphossugar_trans"/>
</dbReference>
<keyword evidence="1" id="KW-0997">Cell inner membrane</keyword>
<dbReference type="SUPFAM" id="SSF53448">
    <property type="entry name" value="Nucleotide-diphospho-sugar transferases"/>
    <property type="match status" value="1"/>
</dbReference>
<name>A0A6I3WFS0_9PSED</name>
<dbReference type="GO" id="GO:0016740">
    <property type="term" value="F:transferase activity"/>
    <property type="evidence" value="ECO:0007669"/>
    <property type="project" value="UniProtKB-KW"/>
</dbReference>
<feature type="domain" description="Glycosyltransferase 2-like" evidence="2">
    <location>
        <begin position="9"/>
        <end position="168"/>
    </location>
</feature>
<evidence type="ECO:0000313" key="3">
    <source>
        <dbReference type="EMBL" id="MUF06063.1"/>
    </source>
</evidence>
<sequence>MTAYSPKVSVMIITYNQENLIAETIQSVLDQDYPNLEIVVADDASTDGTAKVILEFQCKYPEIVKPVLNKKNLGITGNSNAAFFACTGELIALLGGDDLFLPGKISSQVEVFNDPAVVLSYHPVEIFDHHTNETIFITNSTKKEEIKDVYELISKGGIPGASSVMVRKSNCPAHGFHPAFPVVSDWIFCIEVAATGQVRELAGVYGKYRKHGLGASDRTLELLDESLRTLEIISKQYPEDVRMQAACARGGQRYIAGELFRQVIKGDVANVARLENYMLTYTKSSRYLFVKLVFVFLKNKIFLTVASVPLAHFKNFLKKRA</sequence>
<evidence type="ECO:0000256" key="1">
    <source>
        <dbReference type="ARBA" id="ARBA00022519"/>
    </source>
</evidence>
<keyword evidence="4" id="KW-1185">Reference proteome</keyword>
<dbReference type="InterPro" id="IPR001173">
    <property type="entry name" value="Glyco_trans_2-like"/>
</dbReference>
<dbReference type="InterPro" id="IPR050834">
    <property type="entry name" value="Glycosyltransf_2"/>
</dbReference>
<dbReference type="EMBL" id="WNNK01000014">
    <property type="protein sequence ID" value="MUF06063.1"/>
    <property type="molecule type" value="Genomic_DNA"/>
</dbReference>
<accession>A0A6I3WFS0</accession>
<keyword evidence="3" id="KW-0808">Transferase</keyword>
<dbReference type="Proteomes" id="UP000438196">
    <property type="component" value="Unassembled WGS sequence"/>
</dbReference>
<protein>
    <submittedName>
        <fullName evidence="3">Glycosyltransferase</fullName>
    </submittedName>
</protein>